<proteinExistence type="predicted"/>
<name>A0A5S9F123_UABAM</name>
<sequence length="264" mass="31083">MKRCVTFLILVTFCSLYAAKLSPREILQRCIKRHGGQQNFEKIKNIYVKMDVHSKNEKADVESLIEQYFRFPNKLRAEISSMMNPPTKVSWNGNEAWQLTKDKLEKTTDPRQRDNLKESLRFVKLIMLTNLLEKGSTLKYEKHVKRKSYGIHVILQQNGEGEKIKIYVKDSDYSLFGGEFSWQGNNTIFKVFLDKQNYWVDGICFPREARIYRGNEKVLDAKVRQIKINHLQNGNSFFANLKEKPRMKKRRRTGRGRGRGRRGD</sequence>
<dbReference type="KEGG" id="uam:UABAM_00305"/>
<evidence type="ECO:0000313" key="4">
    <source>
        <dbReference type="Proteomes" id="UP000326354"/>
    </source>
</evidence>
<feature type="signal peptide" evidence="2">
    <location>
        <begin position="1"/>
        <end position="18"/>
    </location>
</feature>
<keyword evidence="2" id="KW-0732">Signal</keyword>
<evidence type="ECO:0000256" key="2">
    <source>
        <dbReference type="SAM" id="SignalP"/>
    </source>
</evidence>
<protein>
    <submittedName>
        <fullName evidence="3">Uncharacterized protein</fullName>
    </submittedName>
</protein>
<feature type="chain" id="PRO_5024853416" evidence="2">
    <location>
        <begin position="19"/>
        <end position="264"/>
    </location>
</feature>
<keyword evidence="4" id="KW-1185">Reference proteome</keyword>
<gene>
    <name evidence="3" type="ORF">UABAM_00305</name>
</gene>
<organism evidence="3 4">
    <name type="scientific">Uabimicrobium amorphum</name>
    <dbReference type="NCBI Taxonomy" id="2596890"/>
    <lineage>
        <taxon>Bacteria</taxon>
        <taxon>Pseudomonadati</taxon>
        <taxon>Planctomycetota</taxon>
        <taxon>Candidatus Uabimicrobiia</taxon>
        <taxon>Candidatus Uabimicrobiales</taxon>
        <taxon>Candidatus Uabimicrobiaceae</taxon>
        <taxon>Candidatus Uabimicrobium</taxon>
    </lineage>
</organism>
<accession>A0A5S9F123</accession>
<dbReference type="RefSeq" id="WP_151966222.1">
    <property type="nucleotide sequence ID" value="NZ_AP019860.1"/>
</dbReference>
<feature type="region of interest" description="Disordered" evidence="1">
    <location>
        <begin position="243"/>
        <end position="264"/>
    </location>
</feature>
<reference evidence="3 4" key="1">
    <citation type="submission" date="2019-08" db="EMBL/GenBank/DDBJ databases">
        <title>Complete genome sequence of Candidatus Uab amorphum.</title>
        <authorList>
            <person name="Shiratori T."/>
            <person name="Suzuki S."/>
            <person name="Kakizawa Y."/>
            <person name="Ishida K."/>
        </authorList>
    </citation>
    <scope>NUCLEOTIDE SEQUENCE [LARGE SCALE GENOMIC DNA]</scope>
    <source>
        <strain evidence="3 4">SRT547</strain>
    </source>
</reference>
<dbReference type="AlphaFoldDB" id="A0A5S9F123"/>
<evidence type="ECO:0000313" key="3">
    <source>
        <dbReference type="EMBL" id="BBM81962.1"/>
    </source>
</evidence>
<feature type="compositionally biased region" description="Basic residues" evidence="1">
    <location>
        <begin position="245"/>
        <end position="264"/>
    </location>
</feature>
<dbReference type="Proteomes" id="UP000326354">
    <property type="component" value="Chromosome"/>
</dbReference>
<evidence type="ECO:0000256" key="1">
    <source>
        <dbReference type="SAM" id="MobiDB-lite"/>
    </source>
</evidence>
<dbReference type="EMBL" id="AP019860">
    <property type="protein sequence ID" value="BBM81962.1"/>
    <property type="molecule type" value="Genomic_DNA"/>
</dbReference>